<comment type="caution">
    <text evidence="1">The sequence shown here is derived from an EMBL/GenBank/DDBJ whole genome shotgun (WGS) entry which is preliminary data.</text>
</comment>
<protein>
    <submittedName>
        <fullName evidence="1">Uncharacterized protein</fullName>
    </submittedName>
</protein>
<dbReference type="AlphaFoldDB" id="A0AAW1LCD5"/>
<gene>
    <name evidence="1" type="ORF">RND81_04G010800</name>
</gene>
<organism evidence="1 2">
    <name type="scientific">Saponaria officinalis</name>
    <name type="common">Common soapwort</name>
    <name type="synonym">Lychnis saponaria</name>
    <dbReference type="NCBI Taxonomy" id="3572"/>
    <lineage>
        <taxon>Eukaryota</taxon>
        <taxon>Viridiplantae</taxon>
        <taxon>Streptophyta</taxon>
        <taxon>Embryophyta</taxon>
        <taxon>Tracheophyta</taxon>
        <taxon>Spermatophyta</taxon>
        <taxon>Magnoliopsida</taxon>
        <taxon>eudicotyledons</taxon>
        <taxon>Gunneridae</taxon>
        <taxon>Pentapetalae</taxon>
        <taxon>Caryophyllales</taxon>
        <taxon>Caryophyllaceae</taxon>
        <taxon>Caryophylleae</taxon>
        <taxon>Saponaria</taxon>
    </lineage>
</organism>
<sequence length="165" mass="18707">MILRVLLLLEIRIKSEMDREKPLQSGGICHKLFYFIMKSLASQATKPVTLGPPGIHQQTRSLNGCCFDSEGVISIGIEDETLALLDNKRDGSRQEENGTKMRNRRKVVSIKDEPEIICSPNKRRRKNERQMLGIGGDVRPLKSILKVGSKLREHSNSTKNTIVYY</sequence>
<reference evidence="1" key="1">
    <citation type="submission" date="2024-03" db="EMBL/GenBank/DDBJ databases">
        <title>WGS assembly of Saponaria officinalis var. Norfolk2.</title>
        <authorList>
            <person name="Jenkins J."/>
            <person name="Shu S."/>
            <person name="Grimwood J."/>
            <person name="Barry K."/>
            <person name="Goodstein D."/>
            <person name="Schmutz J."/>
            <person name="Leebens-Mack J."/>
            <person name="Osbourn A."/>
        </authorList>
    </citation>
    <scope>NUCLEOTIDE SEQUENCE [LARGE SCALE GENOMIC DNA]</scope>
    <source>
        <strain evidence="1">JIC</strain>
    </source>
</reference>
<dbReference type="EMBL" id="JBDFQZ010000004">
    <property type="protein sequence ID" value="KAK9732619.1"/>
    <property type="molecule type" value="Genomic_DNA"/>
</dbReference>
<evidence type="ECO:0000313" key="1">
    <source>
        <dbReference type="EMBL" id="KAK9732619.1"/>
    </source>
</evidence>
<accession>A0AAW1LCD5</accession>
<name>A0AAW1LCD5_SAPOF</name>
<keyword evidence="2" id="KW-1185">Reference proteome</keyword>
<dbReference type="Proteomes" id="UP001443914">
    <property type="component" value="Unassembled WGS sequence"/>
</dbReference>
<evidence type="ECO:0000313" key="2">
    <source>
        <dbReference type="Proteomes" id="UP001443914"/>
    </source>
</evidence>
<proteinExistence type="predicted"/>